<dbReference type="InterPro" id="IPR004358">
    <property type="entry name" value="Sig_transdc_His_kin-like_C"/>
</dbReference>
<dbReference type="PANTHER" id="PTHR43547:SF2">
    <property type="entry name" value="HYBRID SIGNAL TRANSDUCTION HISTIDINE KINASE C"/>
    <property type="match status" value="1"/>
</dbReference>
<feature type="transmembrane region" description="Helical" evidence="6">
    <location>
        <begin position="251"/>
        <end position="273"/>
    </location>
</feature>
<evidence type="ECO:0000256" key="3">
    <source>
        <dbReference type="ARBA" id="ARBA00022553"/>
    </source>
</evidence>
<reference evidence="8 9" key="1">
    <citation type="submission" date="2017-02" db="EMBL/GenBank/DDBJ databases">
        <authorList>
            <person name="Peterson S.W."/>
        </authorList>
    </citation>
    <scope>NUCLEOTIDE SEQUENCE [LARGE SCALE GENOMIC DNA]</scope>
    <source>
        <strain evidence="8 9">DSM 22899</strain>
    </source>
</reference>
<evidence type="ECO:0000259" key="7">
    <source>
        <dbReference type="PROSITE" id="PS50109"/>
    </source>
</evidence>
<dbReference type="Pfam" id="PF02518">
    <property type="entry name" value="HATPase_c"/>
    <property type="match status" value="1"/>
</dbReference>
<dbReference type="InterPro" id="IPR003594">
    <property type="entry name" value="HATPase_dom"/>
</dbReference>
<dbReference type="SUPFAM" id="SSF55874">
    <property type="entry name" value="ATPase domain of HSP90 chaperone/DNA topoisomerase II/histidine kinase"/>
    <property type="match status" value="1"/>
</dbReference>
<dbReference type="Pfam" id="PF00512">
    <property type="entry name" value="HisKA"/>
    <property type="match status" value="1"/>
</dbReference>
<keyword evidence="6" id="KW-1133">Transmembrane helix</keyword>
<dbReference type="Gene3D" id="1.10.287.130">
    <property type="match status" value="1"/>
</dbReference>
<evidence type="ECO:0000256" key="5">
    <source>
        <dbReference type="ARBA" id="ARBA00022777"/>
    </source>
</evidence>
<dbReference type="PROSITE" id="PS50109">
    <property type="entry name" value="HIS_KIN"/>
    <property type="match status" value="1"/>
</dbReference>
<evidence type="ECO:0000256" key="2">
    <source>
        <dbReference type="ARBA" id="ARBA00012438"/>
    </source>
</evidence>
<dbReference type="CDD" id="cd00082">
    <property type="entry name" value="HisKA"/>
    <property type="match status" value="1"/>
</dbReference>
<evidence type="ECO:0000256" key="4">
    <source>
        <dbReference type="ARBA" id="ARBA00022679"/>
    </source>
</evidence>
<keyword evidence="3" id="KW-0597">Phosphoprotein</keyword>
<gene>
    <name evidence="8" type="ORF">SAMN05660226_03512</name>
</gene>
<evidence type="ECO:0000256" key="6">
    <source>
        <dbReference type="SAM" id="Phobius"/>
    </source>
</evidence>
<dbReference type="SMART" id="SM00388">
    <property type="entry name" value="HisKA"/>
    <property type="match status" value="1"/>
</dbReference>
<dbReference type="InterPro" id="IPR036890">
    <property type="entry name" value="HATPase_C_sf"/>
</dbReference>
<dbReference type="FunFam" id="3.30.565.10:FF:000006">
    <property type="entry name" value="Sensor histidine kinase WalK"/>
    <property type="match status" value="1"/>
</dbReference>
<dbReference type="InterPro" id="IPR005467">
    <property type="entry name" value="His_kinase_dom"/>
</dbReference>
<dbReference type="Proteomes" id="UP000190541">
    <property type="component" value="Unassembled WGS sequence"/>
</dbReference>
<keyword evidence="5 8" id="KW-0418">Kinase</keyword>
<keyword evidence="9" id="KW-1185">Reference proteome</keyword>
<dbReference type="CDD" id="cd00075">
    <property type="entry name" value="HATPase"/>
    <property type="match status" value="1"/>
</dbReference>
<dbReference type="SMART" id="SM00387">
    <property type="entry name" value="HATPase_c"/>
    <property type="match status" value="1"/>
</dbReference>
<feature type="domain" description="Histidine kinase" evidence="7">
    <location>
        <begin position="292"/>
        <end position="513"/>
    </location>
</feature>
<comment type="catalytic activity">
    <reaction evidence="1">
        <text>ATP + protein L-histidine = ADP + protein N-phospho-L-histidine.</text>
        <dbReference type="EC" id="2.7.13.3"/>
    </reaction>
</comment>
<dbReference type="STRING" id="623280.SAMN05660226_03512"/>
<accession>A0A1T5ESE4</accession>
<dbReference type="AlphaFoldDB" id="A0A1T5ESE4"/>
<keyword evidence="6" id="KW-0812">Transmembrane</keyword>
<dbReference type="InterPro" id="IPR036097">
    <property type="entry name" value="HisK_dim/P_sf"/>
</dbReference>
<organism evidence="8 9">
    <name type="scientific">Parapedobacter luteus</name>
    <dbReference type="NCBI Taxonomy" id="623280"/>
    <lineage>
        <taxon>Bacteria</taxon>
        <taxon>Pseudomonadati</taxon>
        <taxon>Bacteroidota</taxon>
        <taxon>Sphingobacteriia</taxon>
        <taxon>Sphingobacteriales</taxon>
        <taxon>Sphingobacteriaceae</taxon>
        <taxon>Parapedobacter</taxon>
    </lineage>
</organism>
<dbReference type="EC" id="2.7.13.3" evidence="2"/>
<sequence length="515" mass="57412">MSKRIRFIVIIVSCSLAGILLFQGYWLYNSYQLSTQQFERDVREIMKRMERSHALADMGEMGFLDSVGRSDTGRLARTVDFLLSGPHMQPEMPDGERLTDRKFIAESKVVLAYLEDTVDTPHNISLDSVVAFRARVGDSIIRDSQIRVRANTSKQLFTINTAHDYTADEFSALSGALAREVDSLLRAAGIGSPFAFKLSNFSGRGDTYISDSTRFGRQADVIHGAIRVGIRKPYRLTLATGNDVVYILRDMLWALLASLIIIGITSWAFLAMLRTIFQQKRLSAIKNDFINNMTHEFKTPIATVSLAVEAMKNFDVMNKPDQAKEYLDICDHELKRISAMVEKVLKMAAFERLDLNLSLQKTDIGKLVHDVVENMRPQWEKKAARLSVRMESNSNVEALADRAHLANVVYNLIDNSLKYTAGIPEIEIAYGLTSNGLVQLAVSDNGIGIPSAYRERIFENFFRVPTGNVHNAKGFGLGLGYVAAIVQKHQGNIQVKSTVGAGSTFTITFPVAPNQ</sequence>
<name>A0A1T5ESE4_9SPHI</name>
<dbReference type="PANTHER" id="PTHR43547">
    <property type="entry name" value="TWO-COMPONENT HISTIDINE KINASE"/>
    <property type="match status" value="1"/>
</dbReference>
<dbReference type="EMBL" id="FUYS01000011">
    <property type="protein sequence ID" value="SKB86902.1"/>
    <property type="molecule type" value="Genomic_DNA"/>
</dbReference>
<dbReference type="GO" id="GO:0000155">
    <property type="term" value="F:phosphorelay sensor kinase activity"/>
    <property type="evidence" value="ECO:0007669"/>
    <property type="project" value="InterPro"/>
</dbReference>
<evidence type="ECO:0000313" key="9">
    <source>
        <dbReference type="Proteomes" id="UP000190541"/>
    </source>
</evidence>
<dbReference type="InterPro" id="IPR003661">
    <property type="entry name" value="HisK_dim/P_dom"/>
</dbReference>
<keyword evidence="6" id="KW-0472">Membrane</keyword>
<dbReference type="PRINTS" id="PR00344">
    <property type="entry name" value="BCTRLSENSOR"/>
</dbReference>
<dbReference type="SUPFAM" id="SSF47384">
    <property type="entry name" value="Homodimeric domain of signal transducing histidine kinase"/>
    <property type="match status" value="1"/>
</dbReference>
<keyword evidence="4" id="KW-0808">Transferase</keyword>
<protein>
    <recommendedName>
        <fullName evidence="2">histidine kinase</fullName>
        <ecNumber evidence="2">2.7.13.3</ecNumber>
    </recommendedName>
</protein>
<evidence type="ECO:0000313" key="8">
    <source>
        <dbReference type="EMBL" id="SKB86902.1"/>
    </source>
</evidence>
<proteinExistence type="predicted"/>
<feature type="transmembrane region" description="Helical" evidence="6">
    <location>
        <begin position="7"/>
        <end position="28"/>
    </location>
</feature>
<evidence type="ECO:0000256" key="1">
    <source>
        <dbReference type="ARBA" id="ARBA00000085"/>
    </source>
</evidence>
<dbReference type="Gene3D" id="3.30.565.10">
    <property type="entry name" value="Histidine kinase-like ATPase, C-terminal domain"/>
    <property type="match status" value="1"/>
</dbReference>